<feature type="domain" description="Isochorismatase-like" evidence="2">
    <location>
        <begin position="2"/>
        <end position="173"/>
    </location>
</feature>
<reference evidence="3 4" key="1">
    <citation type="submission" date="2018-05" db="EMBL/GenBank/DDBJ databases">
        <title>The draft genome of strain NS-104.</title>
        <authorList>
            <person name="Hang P."/>
            <person name="Jiang J."/>
        </authorList>
    </citation>
    <scope>NUCLEOTIDE SEQUENCE [LARGE SCALE GENOMIC DNA]</scope>
    <source>
        <strain evidence="3 4">NS-104</strain>
    </source>
</reference>
<gene>
    <name evidence="3" type="ORF">DEM27_21390</name>
</gene>
<dbReference type="EMBL" id="QFBC01000011">
    <property type="protein sequence ID" value="PWE54355.1"/>
    <property type="molecule type" value="Genomic_DNA"/>
</dbReference>
<dbReference type="InterPro" id="IPR036380">
    <property type="entry name" value="Isochorismatase-like_sf"/>
</dbReference>
<dbReference type="InterPro" id="IPR000868">
    <property type="entry name" value="Isochorismatase-like_dom"/>
</dbReference>
<dbReference type="Proteomes" id="UP000245252">
    <property type="component" value="Unassembled WGS sequence"/>
</dbReference>
<evidence type="ECO:0000313" key="4">
    <source>
        <dbReference type="Proteomes" id="UP000245252"/>
    </source>
</evidence>
<keyword evidence="1 3" id="KW-0378">Hydrolase</keyword>
<name>A0A2U2DM15_9HYPH</name>
<dbReference type="CDD" id="cd00431">
    <property type="entry name" value="cysteine_hydrolases"/>
    <property type="match status" value="1"/>
</dbReference>
<dbReference type="Pfam" id="PF00857">
    <property type="entry name" value="Isochorismatase"/>
    <property type="match status" value="1"/>
</dbReference>
<dbReference type="PANTHER" id="PTHR43540">
    <property type="entry name" value="PEROXYUREIDOACRYLATE/UREIDOACRYLATE AMIDOHYDROLASE-RELATED"/>
    <property type="match status" value="1"/>
</dbReference>
<dbReference type="Gene3D" id="3.40.50.850">
    <property type="entry name" value="Isochorismatase-like"/>
    <property type="match status" value="1"/>
</dbReference>
<protein>
    <submittedName>
        <fullName evidence="3">Cysteine hydrolase</fullName>
    </submittedName>
</protein>
<keyword evidence="4" id="KW-1185">Reference proteome</keyword>
<evidence type="ECO:0000313" key="3">
    <source>
        <dbReference type="EMBL" id="PWE54355.1"/>
    </source>
</evidence>
<proteinExistence type="predicted"/>
<dbReference type="GO" id="GO:0016787">
    <property type="term" value="F:hydrolase activity"/>
    <property type="evidence" value="ECO:0007669"/>
    <property type="project" value="UniProtKB-KW"/>
</dbReference>
<organism evidence="3 4">
    <name type="scientific">Metarhizobium album</name>
    <dbReference type="NCBI Taxonomy" id="2182425"/>
    <lineage>
        <taxon>Bacteria</taxon>
        <taxon>Pseudomonadati</taxon>
        <taxon>Pseudomonadota</taxon>
        <taxon>Alphaproteobacteria</taxon>
        <taxon>Hyphomicrobiales</taxon>
        <taxon>Rhizobiaceae</taxon>
        <taxon>Metarhizobium</taxon>
    </lineage>
</organism>
<dbReference type="SUPFAM" id="SSF52499">
    <property type="entry name" value="Isochorismatase-like hydrolases"/>
    <property type="match status" value="1"/>
</dbReference>
<evidence type="ECO:0000256" key="1">
    <source>
        <dbReference type="ARBA" id="ARBA00022801"/>
    </source>
</evidence>
<dbReference type="InterPro" id="IPR050272">
    <property type="entry name" value="Isochorismatase-like_hydrls"/>
</dbReference>
<dbReference type="PANTHER" id="PTHR43540:SF6">
    <property type="entry name" value="ISOCHORISMATASE-LIKE DOMAIN-CONTAINING PROTEIN"/>
    <property type="match status" value="1"/>
</dbReference>
<dbReference type="AlphaFoldDB" id="A0A2U2DM15"/>
<evidence type="ECO:0000259" key="2">
    <source>
        <dbReference type="Pfam" id="PF00857"/>
    </source>
</evidence>
<sequence>MHIVIDMQRVFAEETVWHTPSIRDILPNVLDLCEAFKGRTLFAKFMLPETSAHAPGRWQTYYERWSMLTTSQLDPAYQDLVAPLAALSQPETEVEKFTYSIFKAPGFNERLKADGIDQLIFSGVETDVCVLASVFGAVDAGFHVVVASDAVGSSEPVAHQAVLDHVLPRMPDQIDLATTAQIIARQV</sequence>
<comment type="caution">
    <text evidence="3">The sequence shown here is derived from an EMBL/GenBank/DDBJ whole genome shotgun (WGS) entry which is preliminary data.</text>
</comment>
<accession>A0A2U2DM15</accession>
<dbReference type="OrthoDB" id="9811489at2"/>